<protein>
    <recommendedName>
        <fullName evidence="3">PKD-like family protein</fullName>
    </recommendedName>
</protein>
<accession>A0ABR7D2D5</accession>
<dbReference type="Pfam" id="PF16407">
    <property type="entry name" value="PKD_2"/>
    <property type="match status" value="1"/>
</dbReference>
<gene>
    <name evidence="1" type="ORF">H8S64_10560</name>
</gene>
<reference evidence="1 2" key="1">
    <citation type="submission" date="2020-08" db="EMBL/GenBank/DDBJ databases">
        <title>Genome public.</title>
        <authorList>
            <person name="Liu C."/>
            <person name="Sun Q."/>
        </authorList>
    </citation>
    <scope>NUCLEOTIDE SEQUENCE [LARGE SCALE GENOMIC DNA]</scope>
    <source>
        <strain evidence="1 2">NSJ-56</strain>
    </source>
</reference>
<dbReference type="InterPro" id="IPR032183">
    <property type="entry name" value="PKD-like"/>
</dbReference>
<sequence>MNKRFIIQIIFLLVAIFSLCNCYDDKGNYDYKELTSLQIDTTGIKAQQTAYQFENFKVPVDVKYAGNKEDLSYEWKIYPQVPQKDEDVTKYDSAVVLYTKAVFDTIIYEIPGAYYLTLTVTDHLQNIQEAFTLKLNVETLVSRGLCVMDENNGIYDLHLIKSAKLLPDILESDEQTYYHVYSGVNDLEITDGKFLGFVSVDAATDNKALYFFTETGGVTLDIDTYEIMSSDYPSWFSFPMSITPDPGAFMVTSRPIEMLINNGLVYVWDHTSMGVTTFGDRLNGDYEAAPYLPRISTSTFSTVIFDKKNKRFAPINIFGSQVGEFESTASGEFDLDDIGASKELKFMDNGFNSYTYAVFYDTQTSEYALYVMDFSGTEASPVKKYAMDNCEGINGDSYYAFGNQGNVCFYSSGSDLCQYKYASTNAGTVVHSFTGETITGIKVFKNSGHAQDGKLLIVSTLTGSGEGKIYLVGFNELTGAIVDGTDKPYGGFGKIVDILYKE</sequence>
<comment type="caution">
    <text evidence="1">The sequence shown here is derived from an EMBL/GenBank/DDBJ whole genome shotgun (WGS) entry which is preliminary data.</text>
</comment>
<evidence type="ECO:0000313" key="2">
    <source>
        <dbReference type="Proteomes" id="UP000646484"/>
    </source>
</evidence>
<organism evidence="1 2">
    <name type="scientific">Butyricimonas hominis</name>
    <dbReference type="NCBI Taxonomy" id="2763032"/>
    <lineage>
        <taxon>Bacteria</taxon>
        <taxon>Pseudomonadati</taxon>
        <taxon>Bacteroidota</taxon>
        <taxon>Bacteroidia</taxon>
        <taxon>Bacteroidales</taxon>
        <taxon>Odoribacteraceae</taxon>
        <taxon>Butyricimonas</taxon>
    </lineage>
</organism>
<dbReference type="EMBL" id="JACOOH010000004">
    <property type="protein sequence ID" value="MBC5621540.1"/>
    <property type="molecule type" value="Genomic_DNA"/>
</dbReference>
<dbReference type="Proteomes" id="UP000646484">
    <property type="component" value="Unassembled WGS sequence"/>
</dbReference>
<keyword evidence="2" id="KW-1185">Reference proteome</keyword>
<proteinExistence type="predicted"/>
<evidence type="ECO:0000313" key="1">
    <source>
        <dbReference type="EMBL" id="MBC5621540.1"/>
    </source>
</evidence>
<evidence type="ECO:0008006" key="3">
    <source>
        <dbReference type="Google" id="ProtNLM"/>
    </source>
</evidence>
<dbReference type="RefSeq" id="WP_186976026.1">
    <property type="nucleotide sequence ID" value="NZ_JACOOH010000004.1"/>
</dbReference>
<name>A0ABR7D2D5_9BACT</name>